<evidence type="ECO:0000256" key="5">
    <source>
        <dbReference type="ARBA" id="ARBA00022989"/>
    </source>
</evidence>
<dbReference type="InterPro" id="IPR003370">
    <property type="entry name" value="Chromate_transpt"/>
</dbReference>
<feature type="transmembrane region" description="Helical" evidence="7">
    <location>
        <begin position="120"/>
        <end position="141"/>
    </location>
</feature>
<keyword evidence="9" id="KW-1185">Reference proteome</keyword>
<reference evidence="8 9" key="1">
    <citation type="submission" date="2016-10" db="EMBL/GenBank/DDBJ databases">
        <authorList>
            <person name="de Groot N.N."/>
        </authorList>
    </citation>
    <scope>NUCLEOTIDE SEQUENCE [LARGE SCALE GENOMIC DNA]</scope>
    <source>
        <strain evidence="8 9">DSM 26656</strain>
    </source>
</reference>
<accession>A0A1H5SE49</accession>
<name>A0A1H5SE49_9HYPH</name>
<gene>
    <name evidence="8" type="ORF">SAMN04488115_101209</name>
</gene>
<feature type="transmembrane region" description="Helical" evidence="7">
    <location>
        <begin position="20"/>
        <end position="42"/>
    </location>
</feature>
<dbReference type="AlphaFoldDB" id="A0A1H5SE49"/>
<keyword evidence="3" id="KW-1003">Cell membrane</keyword>
<organism evidence="8 9">
    <name type="scientific">Bosea lathyri</name>
    <dbReference type="NCBI Taxonomy" id="1036778"/>
    <lineage>
        <taxon>Bacteria</taxon>
        <taxon>Pseudomonadati</taxon>
        <taxon>Pseudomonadota</taxon>
        <taxon>Alphaproteobacteria</taxon>
        <taxon>Hyphomicrobiales</taxon>
        <taxon>Boseaceae</taxon>
        <taxon>Bosea</taxon>
    </lineage>
</organism>
<sequence length="188" mass="20532">MTIEVQEDRPVRTVALSELFLAFAGISIMGFGGVLPWVRWMIVERRRWMNEEEFINALSLCQLLPGGNVMNISVYVGERFGGLPGAVAALAGLLLAPCLIVIGLGGLFQAYGHLPAVQGMFRGVSATAAGLILGMGLRMAWRYRRDVRALPVLAATIVAMAWFKLPLLVILATILPVSLIIVWTTRQR</sequence>
<keyword evidence="6 7" id="KW-0472">Membrane</keyword>
<evidence type="ECO:0000256" key="2">
    <source>
        <dbReference type="ARBA" id="ARBA00005262"/>
    </source>
</evidence>
<dbReference type="PANTHER" id="PTHR43663:SF1">
    <property type="entry name" value="CHROMATE TRANSPORTER"/>
    <property type="match status" value="1"/>
</dbReference>
<dbReference type="GO" id="GO:0015109">
    <property type="term" value="F:chromate transmembrane transporter activity"/>
    <property type="evidence" value="ECO:0007669"/>
    <property type="project" value="InterPro"/>
</dbReference>
<comment type="subcellular location">
    <subcellularLocation>
        <location evidence="1">Cell membrane</location>
        <topology evidence="1">Multi-pass membrane protein</topology>
    </subcellularLocation>
</comment>
<comment type="similarity">
    <text evidence="2">Belongs to the chromate ion transporter (CHR) (TC 2.A.51) family.</text>
</comment>
<feature type="transmembrane region" description="Helical" evidence="7">
    <location>
        <begin position="54"/>
        <end position="74"/>
    </location>
</feature>
<dbReference type="Pfam" id="PF02417">
    <property type="entry name" value="Chromate_transp"/>
    <property type="match status" value="1"/>
</dbReference>
<evidence type="ECO:0000313" key="8">
    <source>
        <dbReference type="EMBL" id="SEF48027.1"/>
    </source>
</evidence>
<protein>
    <submittedName>
        <fullName evidence="8">Chromate transporter</fullName>
    </submittedName>
</protein>
<evidence type="ECO:0000256" key="4">
    <source>
        <dbReference type="ARBA" id="ARBA00022692"/>
    </source>
</evidence>
<evidence type="ECO:0000256" key="1">
    <source>
        <dbReference type="ARBA" id="ARBA00004651"/>
    </source>
</evidence>
<keyword evidence="4 7" id="KW-0812">Transmembrane</keyword>
<keyword evidence="5 7" id="KW-1133">Transmembrane helix</keyword>
<dbReference type="InterPro" id="IPR052518">
    <property type="entry name" value="CHR_Transporter"/>
</dbReference>
<feature type="transmembrane region" description="Helical" evidence="7">
    <location>
        <begin position="86"/>
        <end position="108"/>
    </location>
</feature>
<evidence type="ECO:0000256" key="3">
    <source>
        <dbReference type="ARBA" id="ARBA00022475"/>
    </source>
</evidence>
<evidence type="ECO:0000313" key="9">
    <source>
        <dbReference type="Proteomes" id="UP000236743"/>
    </source>
</evidence>
<dbReference type="PANTHER" id="PTHR43663">
    <property type="entry name" value="CHROMATE TRANSPORT PROTEIN-RELATED"/>
    <property type="match status" value="1"/>
</dbReference>
<dbReference type="RefSeq" id="WP_103870620.1">
    <property type="nucleotide sequence ID" value="NZ_FNUY01000001.1"/>
</dbReference>
<evidence type="ECO:0000256" key="7">
    <source>
        <dbReference type="SAM" id="Phobius"/>
    </source>
</evidence>
<dbReference type="EMBL" id="FNUY01000001">
    <property type="protein sequence ID" value="SEF48027.1"/>
    <property type="molecule type" value="Genomic_DNA"/>
</dbReference>
<evidence type="ECO:0000256" key="6">
    <source>
        <dbReference type="ARBA" id="ARBA00023136"/>
    </source>
</evidence>
<feature type="transmembrane region" description="Helical" evidence="7">
    <location>
        <begin position="161"/>
        <end position="183"/>
    </location>
</feature>
<proteinExistence type="inferred from homology"/>
<dbReference type="GO" id="GO:0005886">
    <property type="term" value="C:plasma membrane"/>
    <property type="evidence" value="ECO:0007669"/>
    <property type="project" value="UniProtKB-SubCell"/>
</dbReference>
<dbReference type="Proteomes" id="UP000236743">
    <property type="component" value="Unassembled WGS sequence"/>
</dbReference>
<dbReference type="OrthoDB" id="8969999at2"/>